<dbReference type="Gene3D" id="3.90.1750.10">
    <property type="entry name" value="Hect, E3 ligase catalytic domains"/>
    <property type="match status" value="1"/>
</dbReference>
<keyword evidence="11" id="KW-1185">Reference proteome</keyword>
<accession>A0A9W8BBS9</accession>
<feature type="compositionally biased region" description="Basic residues" evidence="8">
    <location>
        <begin position="60"/>
        <end position="69"/>
    </location>
</feature>
<keyword evidence="5" id="KW-0808">Transferase</keyword>
<dbReference type="GO" id="GO:0005737">
    <property type="term" value="C:cytoplasm"/>
    <property type="evidence" value="ECO:0007669"/>
    <property type="project" value="UniProtKB-SubCell"/>
</dbReference>
<dbReference type="OrthoDB" id="8068875at2759"/>
<feature type="compositionally biased region" description="Polar residues" evidence="8">
    <location>
        <begin position="827"/>
        <end position="844"/>
    </location>
</feature>
<feature type="compositionally biased region" description="Polar residues" evidence="8">
    <location>
        <begin position="591"/>
        <end position="612"/>
    </location>
</feature>
<protein>
    <recommendedName>
        <fullName evidence="3">HECT-type E3 ubiquitin transferase</fullName>
        <ecNumber evidence="3">2.3.2.26</ecNumber>
    </recommendedName>
</protein>
<dbReference type="PANTHER" id="PTHR45700:SF8">
    <property type="entry name" value="HECT-TYPE E3 UBIQUITIN TRANSFERASE"/>
    <property type="match status" value="1"/>
</dbReference>
<feature type="compositionally biased region" description="Basic residues" evidence="8">
    <location>
        <begin position="614"/>
        <end position="630"/>
    </location>
</feature>
<feature type="compositionally biased region" description="Gly residues" evidence="8">
    <location>
        <begin position="137"/>
        <end position="146"/>
    </location>
</feature>
<feature type="compositionally biased region" description="Low complexity" evidence="8">
    <location>
        <begin position="566"/>
        <end position="583"/>
    </location>
</feature>
<dbReference type="Proteomes" id="UP001151582">
    <property type="component" value="Unassembled WGS sequence"/>
</dbReference>
<gene>
    <name evidence="10" type="ORF">H4R34_001251</name>
</gene>
<evidence type="ECO:0000256" key="4">
    <source>
        <dbReference type="ARBA" id="ARBA00022490"/>
    </source>
</evidence>
<sequence>MAASDSPSSPRSGQSSAPSRAPATSAQPLAPTDLPVPAPAALPPEGHRSPLPPLPTPSPSRRRGMSRHIRLPDPQPGPHTMALDSLAAALSPMANAPHRPSPLSRETSSALPDLNSYQHPPHGATAVTPGSTVAAGRHGGSGGGGETTRSRRPRPPLSSTATEFRRALPQYPPMRYTYYQNQSPLPSPSSSMLSFSPQLDIHTPVHDDPYRSPDDGWPAPPLTATTGTFSDAYFSPAFPAAGGVMMRNRRSSSQLPHPGSRAHSVHSQLSPHPSSSARRTSFEPGALVPPHHHGSPHPSSFHRPAPNYNNRSTSSLERTESSPLHGARRNSASLLLPQAPLPRGTYRAHPYDAPIRPVAPEGWRPRRLSQRPSPLPSTAMHLDHSPLVSPVHLPTINQIPHTAAPPNASGRAGRRPSISSYRINTPAHPETAPDQIAMAPSPPRPHHEPPPALTNRGAPMPSLSMRRRQPPPRPLDARALPLPIPPHGGPPDFHGYYQSLPNSPNMQVDPTVPPTATTPQAPSLPPHALQSYAPSPSPLGLSPRHAPPSQQQQQPHHFYHHRSSFSGAESAGMPPSSAGPPGMRVRRESSYHPSSHYNGSQLYSPQPHQQHYPSARHHSLISPHNHHPNKATHPASSPYSPLDPIGLQHPPSNKTPRHGAHPSPMYFDPYPDRYPELSLAVVSDLCCRAKASQGRFENLAGLVENIFSSRVRLGKSFGQRDPDHRTQCPVNVPHVQQAFTLLLTQCPSVVLRSMGAGLTALVKELVTLSDLNALDVNAMFIAFLCPLLGNAAKYPDLLPNLCQVILGLANATRQALCQYFTAAQNSQTSKNTTATPRDSTQETKSVPMAAPTANSSTSSTVFTDPLDHRRSSPGTPMAIDSPLQPLTPATAHHFPIAASSLVDTGSTHPRTATLAAILRIFQQYISTRVRAVKAEKATFAPNMDEHIIKVTKCLAILYDLNEQNQLLPFTDFYNETLNENLEIKDDFPKFKSKEGFSFCNYPFILNPAMKSDILKIENVINMRQELQDAFFRALFMGVNSPYLVLEIRRSHIVRDAMCQLTNKTSNERRKQLKVRFVGEDAIDEGGVQKEFFQLVVREMFAEQYGMYEFNEESRLCWFTRSADDDGATLEEHRLMGSLIGLAIYNSVILDVHFPLALYKKLMGQPVGLADLADLDPTVARSLRQILAYESEGGGDDLEDVFGQTFQITYTCYGQTHHHDLKPNGDQIPLTQSNRQEFVDRYVDFLLNVSVSQQFEAFKEGFHSVCIGSAIKLFRPEELEQLICGSSDLDFRALELVTAYDGGFSANTPVIRYFWEVAHELTLEQKKRLLFFATGSDRVPIGGLGKLQFVITKNGTNSDRLPTSHTCFNVLLLCEYDSKAKLKERLLTAIGNAEGFGML</sequence>
<keyword evidence="6 7" id="KW-0833">Ubl conjugation pathway</keyword>
<evidence type="ECO:0000256" key="7">
    <source>
        <dbReference type="PROSITE-ProRule" id="PRU00104"/>
    </source>
</evidence>
<dbReference type="Pfam" id="PF00632">
    <property type="entry name" value="HECT"/>
    <property type="match status" value="1"/>
</dbReference>
<feature type="compositionally biased region" description="Low complexity" evidence="8">
    <location>
        <begin position="311"/>
        <end position="324"/>
    </location>
</feature>
<evidence type="ECO:0000256" key="1">
    <source>
        <dbReference type="ARBA" id="ARBA00000885"/>
    </source>
</evidence>
<dbReference type="InterPro" id="IPR000569">
    <property type="entry name" value="HECT_dom"/>
</dbReference>
<feature type="compositionally biased region" description="Low complexity" evidence="8">
    <location>
        <begin position="543"/>
        <end position="556"/>
    </location>
</feature>
<dbReference type="FunFam" id="3.30.2410.10:FF:000003">
    <property type="entry name" value="probable E3 ubiquitin-protein ligase HERC4 isoform X1"/>
    <property type="match status" value="1"/>
</dbReference>
<feature type="compositionally biased region" description="Basic and acidic residues" evidence="8">
    <location>
        <begin position="203"/>
        <end position="214"/>
    </location>
</feature>
<evidence type="ECO:0000256" key="2">
    <source>
        <dbReference type="ARBA" id="ARBA00004496"/>
    </source>
</evidence>
<feature type="active site" description="Glycyl thioester intermediate" evidence="7">
    <location>
        <position position="1366"/>
    </location>
</feature>
<dbReference type="FunFam" id="3.30.2160.10:FF:000004">
    <property type="entry name" value="probable E3 ubiquitin-protein ligase HERC4 isoform X1"/>
    <property type="match status" value="1"/>
</dbReference>
<dbReference type="EMBL" id="JANBQB010000053">
    <property type="protein sequence ID" value="KAJ1983490.1"/>
    <property type="molecule type" value="Genomic_DNA"/>
</dbReference>
<dbReference type="Gene3D" id="3.30.2410.10">
    <property type="entry name" value="Hect, E3 ligase catalytic domain"/>
    <property type="match status" value="1"/>
</dbReference>
<dbReference type="InterPro" id="IPR044611">
    <property type="entry name" value="E3A/B/C-like"/>
</dbReference>
<dbReference type="GO" id="GO:0061630">
    <property type="term" value="F:ubiquitin protein ligase activity"/>
    <property type="evidence" value="ECO:0007669"/>
    <property type="project" value="UniProtKB-EC"/>
</dbReference>
<dbReference type="SMART" id="SM00119">
    <property type="entry name" value="HECTc"/>
    <property type="match status" value="1"/>
</dbReference>
<evidence type="ECO:0000259" key="9">
    <source>
        <dbReference type="PROSITE" id="PS50237"/>
    </source>
</evidence>
<feature type="domain" description="HECT" evidence="9">
    <location>
        <begin position="1064"/>
        <end position="1398"/>
    </location>
</feature>
<dbReference type="Gene3D" id="3.30.2160.10">
    <property type="entry name" value="Hect, E3 ligase catalytic domain"/>
    <property type="match status" value="1"/>
</dbReference>
<feature type="compositionally biased region" description="Polar residues" evidence="8">
    <location>
        <begin position="265"/>
        <end position="279"/>
    </location>
</feature>
<evidence type="ECO:0000313" key="11">
    <source>
        <dbReference type="Proteomes" id="UP001151582"/>
    </source>
</evidence>
<name>A0A9W8BBS9_9FUNG</name>
<feature type="compositionally biased region" description="Polar residues" evidence="8">
    <location>
        <begin position="499"/>
        <end position="508"/>
    </location>
</feature>
<comment type="catalytic activity">
    <reaction evidence="1">
        <text>S-ubiquitinyl-[E2 ubiquitin-conjugating enzyme]-L-cysteine + [acceptor protein]-L-lysine = [E2 ubiquitin-conjugating enzyme]-L-cysteine + N(6)-ubiquitinyl-[acceptor protein]-L-lysine.</text>
        <dbReference type="EC" id="2.3.2.26"/>
    </reaction>
</comment>
<feature type="compositionally biased region" description="Low complexity" evidence="8">
    <location>
        <begin position="849"/>
        <end position="860"/>
    </location>
</feature>
<evidence type="ECO:0000256" key="3">
    <source>
        <dbReference type="ARBA" id="ARBA00012485"/>
    </source>
</evidence>
<feature type="region of interest" description="Disordered" evidence="8">
    <location>
        <begin position="1"/>
        <end position="229"/>
    </location>
</feature>
<evidence type="ECO:0000256" key="6">
    <source>
        <dbReference type="ARBA" id="ARBA00022786"/>
    </source>
</evidence>
<feature type="region of interest" description="Disordered" evidence="8">
    <location>
        <begin position="827"/>
        <end position="873"/>
    </location>
</feature>
<evidence type="ECO:0000313" key="10">
    <source>
        <dbReference type="EMBL" id="KAJ1983490.1"/>
    </source>
</evidence>
<dbReference type="PROSITE" id="PS50237">
    <property type="entry name" value="HECT"/>
    <property type="match status" value="1"/>
</dbReference>
<reference evidence="10" key="1">
    <citation type="submission" date="2022-07" db="EMBL/GenBank/DDBJ databases">
        <title>Phylogenomic reconstructions and comparative analyses of Kickxellomycotina fungi.</title>
        <authorList>
            <person name="Reynolds N.K."/>
            <person name="Stajich J.E."/>
            <person name="Barry K."/>
            <person name="Grigoriev I.V."/>
            <person name="Crous P."/>
            <person name="Smith M.E."/>
        </authorList>
    </citation>
    <scope>NUCLEOTIDE SEQUENCE</scope>
    <source>
        <strain evidence="10">RSA 567</strain>
    </source>
</reference>
<keyword evidence="4" id="KW-0963">Cytoplasm</keyword>
<feature type="compositionally biased region" description="Low complexity" evidence="8">
    <location>
        <begin position="188"/>
        <end position="197"/>
    </location>
</feature>
<dbReference type="SUPFAM" id="SSF56204">
    <property type="entry name" value="Hect, E3 ligase catalytic domain"/>
    <property type="match status" value="1"/>
</dbReference>
<evidence type="ECO:0000256" key="8">
    <source>
        <dbReference type="SAM" id="MobiDB-lite"/>
    </source>
</evidence>
<proteinExistence type="predicted"/>
<comment type="subcellular location">
    <subcellularLocation>
        <location evidence="2">Cytoplasm</location>
    </subcellularLocation>
</comment>
<dbReference type="PANTHER" id="PTHR45700">
    <property type="entry name" value="UBIQUITIN-PROTEIN LIGASE E3C"/>
    <property type="match status" value="1"/>
</dbReference>
<feature type="compositionally biased region" description="Polar residues" evidence="8">
    <location>
        <begin position="104"/>
        <end position="118"/>
    </location>
</feature>
<feature type="compositionally biased region" description="Low complexity" evidence="8">
    <location>
        <begin position="331"/>
        <end position="342"/>
    </location>
</feature>
<dbReference type="CDD" id="cd00078">
    <property type="entry name" value="HECTc"/>
    <property type="match status" value="1"/>
</dbReference>
<evidence type="ECO:0000256" key="5">
    <source>
        <dbReference type="ARBA" id="ARBA00022679"/>
    </source>
</evidence>
<feature type="compositionally biased region" description="Low complexity" evidence="8">
    <location>
        <begin position="1"/>
        <end position="33"/>
    </location>
</feature>
<dbReference type="InterPro" id="IPR035983">
    <property type="entry name" value="Hect_E3_ubiquitin_ligase"/>
</dbReference>
<comment type="caution">
    <text evidence="10">The sequence shown here is derived from an EMBL/GenBank/DDBJ whole genome shotgun (WGS) entry which is preliminary data.</text>
</comment>
<organism evidence="10 11">
    <name type="scientific">Dimargaris verticillata</name>
    <dbReference type="NCBI Taxonomy" id="2761393"/>
    <lineage>
        <taxon>Eukaryota</taxon>
        <taxon>Fungi</taxon>
        <taxon>Fungi incertae sedis</taxon>
        <taxon>Zoopagomycota</taxon>
        <taxon>Kickxellomycotina</taxon>
        <taxon>Dimargaritomycetes</taxon>
        <taxon>Dimargaritales</taxon>
        <taxon>Dimargaritaceae</taxon>
        <taxon>Dimargaris</taxon>
    </lineage>
</organism>
<feature type="region of interest" description="Disordered" evidence="8">
    <location>
        <begin position="248"/>
        <end position="664"/>
    </location>
</feature>
<dbReference type="EC" id="2.3.2.26" evidence="3"/>
<dbReference type="GO" id="GO:0000209">
    <property type="term" value="P:protein polyubiquitination"/>
    <property type="evidence" value="ECO:0007669"/>
    <property type="project" value="InterPro"/>
</dbReference>